<reference evidence="4" key="1">
    <citation type="submission" date="2016-10" db="EMBL/GenBank/DDBJ databases">
        <authorList>
            <person name="Varghese N."/>
            <person name="Submissions S."/>
        </authorList>
    </citation>
    <scope>NUCLEOTIDE SEQUENCE [LARGE SCALE GENOMIC DNA]</scope>
    <source>
        <strain evidence="4">DSM 46136</strain>
    </source>
</reference>
<gene>
    <name evidence="3" type="ORF">SAMN05660657_02836</name>
</gene>
<name>A0A1I7AK14_9ACTN</name>
<keyword evidence="2" id="KW-1133">Transmembrane helix</keyword>
<feature type="transmembrane region" description="Helical" evidence="2">
    <location>
        <begin position="20"/>
        <end position="42"/>
    </location>
</feature>
<dbReference type="STRING" id="1296565.SAMN05660657_02836"/>
<evidence type="ECO:0000313" key="4">
    <source>
        <dbReference type="Proteomes" id="UP000199546"/>
    </source>
</evidence>
<keyword evidence="2" id="KW-0472">Membrane</keyword>
<feature type="transmembrane region" description="Helical" evidence="2">
    <location>
        <begin position="54"/>
        <end position="74"/>
    </location>
</feature>
<proteinExistence type="predicted"/>
<dbReference type="EMBL" id="FPBA01000009">
    <property type="protein sequence ID" value="SFT75243.1"/>
    <property type="molecule type" value="Genomic_DNA"/>
</dbReference>
<sequence length="107" mass="11075">MSSSSNSSTPAKKAAGAFDVRNVIAALIGFYGVVLVLMGLFANSPDEQAKTGDVNANLWAGLAMIVFAAAFALWSRLRPIVVEAPPDRQDPEDDGSGTTAGPSLHKG</sequence>
<keyword evidence="2" id="KW-0812">Transmembrane</keyword>
<dbReference type="RefSeq" id="WP_217644718.1">
    <property type="nucleotide sequence ID" value="NZ_FPBA01000009.1"/>
</dbReference>
<feature type="region of interest" description="Disordered" evidence="1">
    <location>
        <begin position="83"/>
        <end position="107"/>
    </location>
</feature>
<protein>
    <submittedName>
        <fullName evidence="3">Uncharacterized protein</fullName>
    </submittedName>
</protein>
<dbReference type="AlphaFoldDB" id="A0A1I7AK14"/>
<keyword evidence="4" id="KW-1185">Reference proteome</keyword>
<organism evidence="3 4">
    <name type="scientific">Geodermatophilus amargosae</name>
    <dbReference type="NCBI Taxonomy" id="1296565"/>
    <lineage>
        <taxon>Bacteria</taxon>
        <taxon>Bacillati</taxon>
        <taxon>Actinomycetota</taxon>
        <taxon>Actinomycetes</taxon>
        <taxon>Geodermatophilales</taxon>
        <taxon>Geodermatophilaceae</taxon>
        <taxon>Geodermatophilus</taxon>
    </lineage>
</organism>
<evidence type="ECO:0000313" key="3">
    <source>
        <dbReference type="EMBL" id="SFT75243.1"/>
    </source>
</evidence>
<evidence type="ECO:0000256" key="1">
    <source>
        <dbReference type="SAM" id="MobiDB-lite"/>
    </source>
</evidence>
<accession>A0A1I7AK14</accession>
<dbReference type="Proteomes" id="UP000199546">
    <property type="component" value="Unassembled WGS sequence"/>
</dbReference>
<evidence type="ECO:0000256" key="2">
    <source>
        <dbReference type="SAM" id="Phobius"/>
    </source>
</evidence>